<evidence type="ECO:0000313" key="2">
    <source>
        <dbReference type="EMBL" id="GGO65030.1"/>
    </source>
</evidence>
<proteinExistence type="predicted"/>
<dbReference type="GO" id="GO:0008721">
    <property type="term" value="F:D-serine ammonia-lyase activity"/>
    <property type="evidence" value="ECO:0007669"/>
    <property type="project" value="TreeGrafter"/>
</dbReference>
<evidence type="ECO:0000313" key="3">
    <source>
        <dbReference type="Proteomes" id="UP000606935"/>
    </source>
</evidence>
<dbReference type="RefSeq" id="WP_188690032.1">
    <property type="nucleotide sequence ID" value="NZ_BMLS01000001.1"/>
</dbReference>
<name>A0A918DG32_9ALTE</name>
<reference evidence="2" key="2">
    <citation type="submission" date="2020-09" db="EMBL/GenBank/DDBJ databases">
        <authorList>
            <person name="Sun Q."/>
            <person name="Zhou Y."/>
        </authorList>
    </citation>
    <scope>NUCLEOTIDE SEQUENCE</scope>
    <source>
        <strain evidence="2">CGMCC 1.7086</strain>
    </source>
</reference>
<reference evidence="2" key="1">
    <citation type="journal article" date="2014" name="Int. J. Syst. Evol. Microbiol.">
        <title>Complete genome sequence of Corynebacterium casei LMG S-19264T (=DSM 44701T), isolated from a smear-ripened cheese.</title>
        <authorList>
            <consortium name="US DOE Joint Genome Institute (JGI-PGF)"/>
            <person name="Walter F."/>
            <person name="Albersmeier A."/>
            <person name="Kalinowski J."/>
            <person name="Ruckert C."/>
        </authorList>
    </citation>
    <scope>NUCLEOTIDE SEQUENCE</scope>
    <source>
        <strain evidence="2">CGMCC 1.7086</strain>
    </source>
</reference>
<dbReference type="PANTHER" id="PTHR28004:SF2">
    <property type="entry name" value="D-SERINE DEHYDRATASE"/>
    <property type="match status" value="1"/>
</dbReference>
<feature type="domain" description="Alanine racemase N-terminal" evidence="1">
    <location>
        <begin position="55"/>
        <end position="292"/>
    </location>
</feature>
<accession>A0A918DG32</accession>
<dbReference type="InterPro" id="IPR029066">
    <property type="entry name" value="PLP-binding_barrel"/>
</dbReference>
<dbReference type="PANTHER" id="PTHR28004">
    <property type="entry name" value="ZGC:162816-RELATED"/>
    <property type="match status" value="1"/>
</dbReference>
<organism evidence="2 3">
    <name type="scientific">Bowmanella pacifica</name>
    <dbReference type="NCBI Taxonomy" id="502051"/>
    <lineage>
        <taxon>Bacteria</taxon>
        <taxon>Pseudomonadati</taxon>
        <taxon>Pseudomonadota</taxon>
        <taxon>Gammaproteobacteria</taxon>
        <taxon>Alteromonadales</taxon>
        <taxon>Alteromonadaceae</taxon>
        <taxon>Bowmanella</taxon>
    </lineage>
</organism>
<dbReference type="AlphaFoldDB" id="A0A918DG32"/>
<dbReference type="PROSITE" id="PS51318">
    <property type="entry name" value="TAT"/>
    <property type="match status" value="1"/>
</dbReference>
<protein>
    <recommendedName>
        <fullName evidence="1">Alanine racemase N-terminal domain-containing protein</fullName>
    </recommendedName>
</protein>
<dbReference type="Gene3D" id="3.20.20.10">
    <property type="entry name" value="Alanine racemase"/>
    <property type="match status" value="1"/>
</dbReference>
<dbReference type="InterPro" id="IPR051466">
    <property type="entry name" value="D-amino_acid_metab_enzyme"/>
</dbReference>
<dbReference type="GO" id="GO:0036088">
    <property type="term" value="P:D-serine catabolic process"/>
    <property type="evidence" value="ECO:0007669"/>
    <property type="project" value="TreeGrafter"/>
</dbReference>
<comment type="caution">
    <text evidence="2">The sequence shown here is derived from an EMBL/GenBank/DDBJ whole genome shotgun (WGS) entry which is preliminary data.</text>
</comment>
<dbReference type="Proteomes" id="UP000606935">
    <property type="component" value="Unassembled WGS sequence"/>
</dbReference>
<keyword evidence="3" id="KW-1185">Reference proteome</keyword>
<dbReference type="EMBL" id="BMLS01000001">
    <property type="protein sequence ID" value="GGO65030.1"/>
    <property type="molecule type" value="Genomic_DNA"/>
</dbReference>
<dbReference type="InterPro" id="IPR001608">
    <property type="entry name" value="Ala_racemase_N"/>
</dbReference>
<evidence type="ECO:0000259" key="1">
    <source>
        <dbReference type="Pfam" id="PF01168"/>
    </source>
</evidence>
<dbReference type="InterPro" id="IPR006311">
    <property type="entry name" value="TAT_signal"/>
</dbReference>
<dbReference type="SUPFAM" id="SSF51419">
    <property type="entry name" value="PLP-binding barrel"/>
    <property type="match status" value="1"/>
</dbReference>
<gene>
    <name evidence="2" type="ORF">GCM10010982_05860</name>
</gene>
<dbReference type="Pfam" id="PF01168">
    <property type="entry name" value="Ala_racemase_N"/>
    <property type="match status" value="1"/>
</dbReference>
<sequence>MTSRRTFLKAGAGVAVLGGAWLAKPQDNAGAIEPYFQGLSSALDSADITHPSLLIDLDKLDHNLSRLNAFFSRQPEKTYRMVVKSLPSPDLLDYIAKRTQSHAYMVFHLPFLQALAKTKPDADILFGKPMPVASAAAFYQRWQPQTQGFVPAEQLQWLIDSLPRLEQYLQLAKQQDLLLRVNFEIDVGLHRGGFNEPASFAKALDLVAAHPEHLQFSGLMGYDAHVSKLPGFLGEREFSQVQARYGGYVEQIRSAYPDWFERPLCFNGAGSPTFLRYGDVTQVNDLSVGSCLLKPLDFDLPILAEFEPAAAIATRVLKKQLNQGVPTQEWLGSVASWWDPNQQMSFFIYGGKWLVAPWSPPGLSFNGLYDSSNQQGLSGSAKLPLAVDDWVFLRPLQSEAVLLQFGHLLVMRNGRLVARWPVLGADGP</sequence>